<proteinExistence type="predicted"/>
<dbReference type="CTD" id="9798416"/>
<dbReference type="GO" id="GO:0005634">
    <property type="term" value="C:nucleus"/>
    <property type="evidence" value="ECO:0007669"/>
    <property type="project" value="TreeGrafter"/>
</dbReference>
<dbReference type="InterPro" id="IPR005020">
    <property type="entry name" value="LIN-8"/>
</dbReference>
<evidence type="ECO:0000313" key="3">
    <source>
        <dbReference type="Proteomes" id="UP000008281"/>
    </source>
</evidence>
<evidence type="ECO:0000313" key="2">
    <source>
        <dbReference type="EMBL" id="EFP04606.1"/>
    </source>
</evidence>
<dbReference type="PANTHER" id="PTHR32020">
    <property type="entry name" value="LIN-8 DOMAIN CONTAINING-RELATED"/>
    <property type="match status" value="1"/>
</dbReference>
<dbReference type="HOGENOM" id="CLU_055340_0_0_1"/>
<dbReference type="PANTHER" id="PTHR32020:SF3">
    <property type="entry name" value="ARID DOMAIN-CONTAINING PROTEIN-RELATED"/>
    <property type="match status" value="1"/>
</dbReference>
<dbReference type="AlphaFoldDB" id="E3MLQ3"/>
<gene>
    <name evidence="2" type="ORF">CRE_31297</name>
</gene>
<keyword evidence="3" id="KW-1185">Reference proteome</keyword>
<feature type="compositionally biased region" description="Low complexity" evidence="1">
    <location>
        <begin position="336"/>
        <end position="346"/>
    </location>
</feature>
<evidence type="ECO:0000256" key="1">
    <source>
        <dbReference type="SAM" id="MobiDB-lite"/>
    </source>
</evidence>
<dbReference type="EMBL" id="DS268455">
    <property type="protein sequence ID" value="EFP04606.1"/>
    <property type="molecule type" value="Genomic_DNA"/>
</dbReference>
<reference evidence="2" key="1">
    <citation type="submission" date="2007-07" db="EMBL/GenBank/DDBJ databases">
        <title>PCAP assembly of the Caenorhabditis remanei genome.</title>
        <authorList>
            <consortium name="The Caenorhabditis remanei Sequencing Consortium"/>
            <person name="Wilson R.K."/>
        </authorList>
    </citation>
    <scope>NUCLEOTIDE SEQUENCE [LARGE SCALE GENOMIC DNA]</scope>
    <source>
        <strain evidence="2">PB4641</strain>
    </source>
</reference>
<dbReference type="KEGG" id="crq:GCK72_022909"/>
<organism evidence="3">
    <name type="scientific">Caenorhabditis remanei</name>
    <name type="common">Caenorhabditis vulgaris</name>
    <dbReference type="NCBI Taxonomy" id="31234"/>
    <lineage>
        <taxon>Eukaryota</taxon>
        <taxon>Metazoa</taxon>
        <taxon>Ecdysozoa</taxon>
        <taxon>Nematoda</taxon>
        <taxon>Chromadorea</taxon>
        <taxon>Rhabditida</taxon>
        <taxon>Rhabditina</taxon>
        <taxon>Rhabditomorpha</taxon>
        <taxon>Rhabditoidea</taxon>
        <taxon>Rhabditidae</taxon>
        <taxon>Peloderinae</taxon>
        <taxon>Caenorhabditis</taxon>
    </lineage>
</organism>
<dbReference type="GeneID" id="9798416"/>
<accession>E3MLQ3</accession>
<feature type="region of interest" description="Disordered" evidence="1">
    <location>
        <begin position="301"/>
        <end position="346"/>
    </location>
</feature>
<sequence length="423" mass="48472">MPRQTVRSIKQEAMPWYEQPLRVPLPDLPPADPTRIMTTSQYAKIAKNPEKVEQSWANIPDNEKQQLAFVILDEISNCPINLDNKNGHAMKKCYTEVAVKVYHRTGRLLSVPAVTSCFRNAKEQLRSRLKSLIQKKKLPPAKVEDELLNWPFYGIIRFYRPYTQDLEMRLRRIATMTRDGAHIVFDVSDDEGDSVNPPADVAPQANNDANNDVIVDTASTAVNLKRVKQELVSRYRPSRYSFEPIQEPVMDDVPYQYQGTQYSHQTLSPTMQPIHPIQRMQQTQVSQVMQSMEPMPMQATQQMQPMMSPPQIPTMGYGDRDQLYPSPDVYRRDSRLSSSSQTSQASQDVAYNNLQDDLKFFHSIANRVAKKDPARIEKMREVLSATMLSFEWNQTENLGDFFEQLGRTLNGNGNGNGNRNGHY</sequence>
<name>E3MLQ3_CAERE</name>
<dbReference type="Pfam" id="PF03353">
    <property type="entry name" value="Lin-8"/>
    <property type="match status" value="1"/>
</dbReference>
<dbReference type="OrthoDB" id="5882934at2759"/>
<protein>
    <submittedName>
        <fullName evidence="2">Uncharacterized protein</fullName>
    </submittedName>
</protein>
<dbReference type="Proteomes" id="UP000008281">
    <property type="component" value="Unassembled WGS sequence"/>
</dbReference>